<sequence length="309" mass="32474">MGGAKREFTAKEKLWIGMGMTFGFMLVEAIGGFYARSLAMLGDAAHMLTDAASFGVSLAAIYLSERGPTKNYTFGLARVEVLAALASTMGIWLVTGALVWEAVLRIDEFYAGTAAPVDGKLMVVLGLFGVALGAEAPPPKKEKRNMNLDAAYLHVLGDLLQSLGVVVAGLLIWAHPDWQIADPVVTLVFAVVVLYTTAGFTIQTVTVLLQGAPDSVDCVALTRALNGLDGVADCHDVHVWELTAGKPILSCHMICAEGTRDPDAVLKAAQALCASHGIDHATIQIQTGGDCLSTTCCASYIPPAGVELV</sequence>
<dbReference type="InterPro" id="IPR058533">
    <property type="entry name" value="Cation_efflux_TM"/>
</dbReference>
<dbReference type="InParanoid" id="F0XWU7"/>
<keyword evidence="5" id="KW-0862">Zinc</keyword>
<feature type="domain" description="Cation efflux protein cytoplasmic" evidence="11">
    <location>
        <begin position="213"/>
        <end position="285"/>
    </location>
</feature>
<dbReference type="Gene3D" id="1.20.1510.10">
    <property type="entry name" value="Cation efflux protein transmembrane domain"/>
    <property type="match status" value="1"/>
</dbReference>
<dbReference type="OMA" id="GHEKMLH"/>
<dbReference type="Proteomes" id="UP000002729">
    <property type="component" value="Unassembled WGS sequence"/>
</dbReference>
<dbReference type="Pfam" id="PF16916">
    <property type="entry name" value="ZT_dimer"/>
    <property type="match status" value="1"/>
</dbReference>
<keyword evidence="6 9" id="KW-1133">Transmembrane helix</keyword>
<dbReference type="Pfam" id="PF01545">
    <property type="entry name" value="Cation_efflux"/>
    <property type="match status" value="1"/>
</dbReference>
<evidence type="ECO:0000256" key="2">
    <source>
        <dbReference type="ARBA" id="ARBA00008873"/>
    </source>
</evidence>
<organism evidence="13">
    <name type="scientific">Aureococcus anophagefferens</name>
    <name type="common">Harmful bloom alga</name>
    <dbReference type="NCBI Taxonomy" id="44056"/>
    <lineage>
        <taxon>Eukaryota</taxon>
        <taxon>Sar</taxon>
        <taxon>Stramenopiles</taxon>
        <taxon>Ochrophyta</taxon>
        <taxon>Pelagophyceae</taxon>
        <taxon>Pelagomonadales</taxon>
        <taxon>Pelagomonadaceae</taxon>
        <taxon>Aureococcus</taxon>
    </lineage>
</organism>
<dbReference type="GeneID" id="20219053"/>
<evidence type="ECO:0000259" key="10">
    <source>
        <dbReference type="Pfam" id="PF01545"/>
    </source>
</evidence>
<evidence type="ECO:0000256" key="9">
    <source>
        <dbReference type="SAM" id="Phobius"/>
    </source>
</evidence>
<comment type="similarity">
    <text evidence="2">Belongs to the cation diffusion facilitator (CDF) transporter (TC 2.A.4) family. SLC30A subfamily.</text>
</comment>
<name>F0XWU7_AURAN</name>
<dbReference type="InterPro" id="IPR027469">
    <property type="entry name" value="Cation_efflux_TMD_sf"/>
</dbReference>
<keyword evidence="7" id="KW-0406">Ion transport</keyword>
<evidence type="ECO:0000259" key="11">
    <source>
        <dbReference type="Pfam" id="PF16916"/>
    </source>
</evidence>
<feature type="transmembrane region" description="Helical" evidence="9">
    <location>
        <begin position="14"/>
        <end position="35"/>
    </location>
</feature>
<dbReference type="AlphaFoldDB" id="F0XWU7"/>
<keyword evidence="8 9" id="KW-0472">Membrane</keyword>
<dbReference type="NCBIfam" id="TIGR01297">
    <property type="entry name" value="CDF"/>
    <property type="match status" value="1"/>
</dbReference>
<dbReference type="InterPro" id="IPR027470">
    <property type="entry name" value="Cation_efflux_CTD"/>
</dbReference>
<evidence type="ECO:0000256" key="5">
    <source>
        <dbReference type="ARBA" id="ARBA00022906"/>
    </source>
</evidence>
<dbReference type="SUPFAM" id="SSF161111">
    <property type="entry name" value="Cation efflux protein transmembrane domain-like"/>
    <property type="match status" value="1"/>
</dbReference>
<protein>
    <recommendedName>
        <fullName evidence="14">Cation efflux protein</fullName>
    </recommendedName>
</protein>
<dbReference type="InterPro" id="IPR050681">
    <property type="entry name" value="CDF/SLC30A"/>
</dbReference>
<accession>F0XWU7</accession>
<dbReference type="GO" id="GO:0005385">
    <property type="term" value="F:zinc ion transmembrane transporter activity"/>
    <property type="evidence" value="ECO:0007669"/>
    <property type="project" value="TreeGrafter"/>
</dbReference>
<dbReference type="FunCoup" id="F0XWU7">
    <property type="interactions" value="1"/>
</dbReference>
<dbReference type="KEGG" id="aaf:AURANDRAFT_18887"/>
<feature type="transmembrane region" description="Helical" evidence="9">
    <location>
        <begin position="150"/>
        <end position="174"/>
    </location>
</feature>
<proteinExistence type="inferred from homology"/>
<comment type="subcellular location">
    <subcellularLocation>
        <location evidence="1">Membrane</location>
        <topology evidence="1">Multi-pass membrane protein</topology>
    </subcellularLocation>
</comment>
<dbReference type="RefSeq" id="XP_009032474.1">
    <property type="nucleotide sequence ID" value="XM_009034226.1"/>
</dbReference>
<dbReference type="OrthoDB" id="9944568at2759"/>
<evidence type="ECO:0000256" key="6">
    <source>
        <dbReference type="ARBA" id="ARBA00022989"/>
    </source>
</evidence>
<evidence type="ECO:0000313" key="13">
    <source>
        <dbReference type="Proteomes" id="UP000002729"/>
    </source>
</evidence>
<gene>
    <name evidence="12" type="ORF">AURANDRAFT_18887</name>
</gene>
<dbReference type="eggNOG" id="KOG1482">
    <property type="taxonomic scope" value="Eukaryota"/>
</dbReference>
<dbReference type="GO" id="GO:0005886">
    <property type="term" value="C:plasma membrane"/>
    <property type="evidence" value="ECO:0007669"/>
    <property type="project" value="TreeGrafter"/>
</dbReference>
<evidence type="ECO:0000256" key="1">
    <source>
        <dbReference type="ARBA" id="ARBA00004141"/>
    </source>
</evidence>
<evidence type="ECO:0000313" key="12">
    <source>
        <dbReference type="EMBL" id="EGB12842.1"/>
    </source>
</evidence>
<evidence type="ECO:0000256" key="3">
    <source>
        <dbReference type="ARBA" id="ARBA00022448"/>
    </source>
</evidence>
<feature type="transmembrane region" description="Helical" evidence="9">
    <location>
        <begin position="76"/>
        <end position="100"/>
    </location>
</feature>
<keyword evidence="4 9" id="KW-0812">Transmembrane</keyword>
<evidence type="ECO:0000256" key="4">
    <source>
        <dbReference type="ARBA" id="ARBA00022692"/>
    </source>
</evidence>
<feature type="domain" description="Cation efflux protein transmembrane" evidence="10">
    <location>
        <begin position="14"/>
        <end position="209"/>
    </location>
</feature>
<dbReference type="PANTHER" id="PTHR11562:SF17">
    <property type="entry name" value="RE54080P-RELATED"/>
    <property type="match status" value="1"/>
</dbReference>
<keyword evidence="5" id="KW-0864">Zinc transport</keyword>
<dbReference type="EMBL" id="GL833120">
    <property type="protein sequence ID" value="EGB12842.1"/>
    <property type="molecule type" value="Genomic_DNA"/>
</dbReference>
<evidence type="ECO:0000256" key="7">
    <source>
        <dbReference type="ARBA" id="ARBA00023065"/>
    </source>
</evidence>
<evidence type="ECO:0000256" key="8">
    <source>
        <dbReference type="ARBA" id="ARBA00023136"/>
    </source>
</evidence>
<feature type="transmembrane region" description="Helical" evidence="9">
    <location>
        <begin position="180"/>
        <end position="202"/>
    </location>
</feature>
<keyword evidence="13" id="KW-1185">Reference proteome</keyword>
<dbReference type="InterPro" id="IPR002524">
    <property type="entry name" value="Cation_efflux"/>
</dbReference>
<reference evidence="12 13" key="1">
    <citation type="journal article" date="2011" name="Proc. Natl. Acad. Sci. U.S.A.">
        <title>Niche of harmful alga Aureococcus anophagefferens revealed through ecogenomics.</title>
        <authorList>
            <person name="Gobler C.J."/>
            <person name="Berry D.L."/>
            <person name="Dyhrman S.T."/>
            <person name="Wilhelm S.W."/>
            <person name="Salamov A."/>
            <person name="Lobanov A.V."/>
            <person name="Zhang Y."/>
            <person name="Collier J.L."/>
            <person name="Wurch L.L."/>
            <person name="Kustka A.B."/>
            <person name="Dill B.D."/>
            <person name="Shah M."/>
            <person name="VerBerkmoes N.C."/>
            <person name="Kuo A."/>
            <person name="Terry A."/>
            <person name="Pangilinan J."/>
            <person name="Lindquist E.A."/>
            <person name="Lucas S."/>
            <person name="Paulsen I.T."/>
            <person name="Hattenrath-Lehmann T.K."/>
            <person name="Talmage S.C."/>
            <person name="Walker E.A."/>
            <person name="Koch F."/>
            <person name="Burson A.M."/>
            <person name="Marcoval M.A."/>
            <person name="Tang Y.Z."/>
            <person name="Lecleir G.R."/>
            <person name="Coyne K.J."/>
            <person name="Berg G.M."/>
            <person name="Bertrand E.M."/>
            <person name="Saito M.A."/>
            <person name="Gladyshev V.N."/>
            <person name="Grigoriev I.V."/>
        </authorList>
    </citation>
    <scope>NUCLEOTIDE SEQUENCE [LARGE SCALE GENOMIC DNA]</scope>
    <source>
        <strain evidence="13">CCMP 1984</strain>
    </source>
</reference>
<evidence type="ECO:0008006" key="14">
    <source>
        <dbReference type="Google" id="ProtNLM"/>
    </source>
</evidence>
<dbReference type="PANTHER" id="PTHR11562">
    <property type="entry name" value="CATION EFFLUX PROTEIN/ ZINC TRANSPORTER"/>
    <property type="match status" value="1"/>
</dbReference>
<keyword evidence="3" id="KW-0813">Transport</keyword>